<dbReference type="HOGENOM" id="CLU_081367_1_1_1"/>
<proteinExistence type="predicted"/>
<evidence type="ECO:0000313" key="3">
    <source>
        <dbReference type="Proteomes" id="UP000054279"/>
    </source>
</evidence>
<protein>
    <recommendedName>
        <fullName evidence="1">DUF4218 domain-containing protein</fullName>
    </recommendedName>
</protein>
<sequence>LLEIRKAIATIVTPSWFPVVPRQFGSAKAGKLKAAEWQAIITVYAPAALCRIWGRNSDAYSTHIDFLRNTMNLVASVLLAVSYETTQVHAAQYSHYIQTYLRSLKELFPEMRFRNTHHIVLHIEELLNLLGPVHSWWMFLFERIIGCLQKISTNWIIGQMELTIMQTFCAAANLRGFL</sequence>
<dbReference type="OrthoDB" id="3269001at2759"/>
<gene>
    <name evidence="2" type="ORF">M422DRAFT_108248</name>
</gene>
<feature type="domain" description="DUF4218" evidence="1">
    <location>
        <begin position="95"/>
        <end position="152"/>
    </location>
</feature>
<dbReference type="Pfam" id="PF13960">
    <property type="entry name" value="DUF4218"/>
    <property type="match status" value="1"/>
</dbReference>
<dbReference type="EMBL" id="KN837304">
    <property type="protein sequence ID" value="KIJ28506.1"/>
    <property type="molecule type" value="Genomic_DNA"/>
</dbReference>
<dbReference type="InterPro" id="IPR025452">
    <property type="entry name" value="DUF4218"/>
</dbReference>
<reference evidence="2 3" key="1">
    <citation type="submission" date="2014-06" db="EMBL/GenBank/DDBJ databases">
        <title>Evolutionary Origins and Diversification of the Mycorrhizal Mutualists.</title>
        <authorList>
            <consortium name="DOE Joint Genome Institute"/>
            <consortium name="Mycorrhizal Genomics Consortium"/>
            <person name="Kohler A."/>
            <person name="Kuo A."/>
            <person name="Nagy L.G."/>
            <person name="Floudas D."/>
            <person name="Copeland A."/>
            <person name="Barry K.W."/>
            <person name="Cichocki N."/>
            <person name="Veneault-Fourrey C."/>
            <person name="LaButti K."/>
            <person name="Lindquist E.A."/>
            <person name="Lipzen A."/>
            <person name="Lundell T."/>
            <person name="Morin E."/>
            <person name="Murat C."/>
            <person name="Riley R."/>
            <person name="Ohm R."/>
            <person name="Sun H."/>
            <person name="Tunlid A."/>
            <person name="Henrissat B."/>
            <person name="Grigoriev I.V."/>
            <person name="Hibbett D.S."/>
            <person name="Martin F."/>
        </authorList>
    </citation>
    <scope>NUCLEOTIDE SEQUENCE [LARGE SCALE GENOMIC DNA]</scope>
    <source>
        <strain evidence="2 3">SS14</strain>
    </source>
</reference>
<organism evidence="2 3">
    <name type="scientific">Sphaerobolus stellatus (strain SS14)</name>
    <dbReference type="NCBI Taxonomy" id="990650"/>
    <lineage>
        <taxon>Eukaryota</taxon>
        <taxon>Fungi</taxon>
        <taxon>Dikarya</taxon>
        <taxon>Basidiomycota</taxon>
        <taxon>Agaricomycotina</taxon>
        <taxon>Agaricomycetes</taxon>
        <taxon>Phallomycetidae</taxon>
        <taxon>Geastrales</taxon>
        <taxon>Sphaerobolaceae</taxon>
        <taxon>Sphaerobolus</taxon>
    </lineage>
</organism>
<dbReference type="AlphaFoldDB" id="A0A0C9UT58"/>
<evidence type="ECO:0000313" key="2">
    <source>
        <dbReference type="EMBL" id="KIJ28506.1"/>
    </source>
</evidence>
<dbReference type="Proteomes" id="UP000054279">
    <property type="component" value="Unassembled WGS sequence"/>
</dbReference>
<keyword evidence="3" id="KW-1185">Reference proteome</keyword>
<feature type="non-terminal residue" evidence="2">
    <location>
        <position position="1"/>
    </location>
</feature>
<feature type="non-terminal residue" evidence="2">
    <location>
        <position position="178"/>
    </location>
</feature>
<name>A0A0C9UT58_SPHS4</name>
<evidence type="ECO:0000259" key="1">
    <source>
        <dbReference type="Pfam" id="PF13960"/>
    </source>
</evidence>
<accession>A0A0C9UT58</accession>